<dbReference type="InterPro" id="IPR002547">
    <property type="entry name" value="tRNA-bd_dom"/>
</dbReference>
<evidence type="ECO:0000259" key="4">
    <source>
        <dbReference type="PROSITE" id="PS50886"/>
    </source>
</evidence>
<dbReference type="AlphaFoldDB" id="A0A9E7NDP9"/>
<dbReference type="GO" id="GO:0000049">
    <property type="term" value="F:tRNA binding"/>
    <property type="evidence" value="ECO:0007669"/>
    <property type="project" value="UniProtKB-UniRule"/>
</dbReference>
<evidence type="ECO:0000256" key="2">
    <source>
        <dbReference type="ARBA" id="ARBA00022884"/>
    </source>
</evidence>
<evidence type="ECO:0000313" key="6">
    <source>
        <dbReference type="Proteomes" id="UP001056855"/>
    </source>
</evidence>
<keyword evidence="6" id="KW-1185">Reference proteome</keyword>
<keyword evidence="2 3" id="KW-0694">RNA-binding</keyword>
<name>A0A9E7NDP9_9EURY</name>
<dbReference type="EMBL" id="CP100355">
    <property type="protein sequence ID" value="UTF55070.1"/>
    <property type="molecule type" value="Genomic_DNA"/>
</dbReference>
<evidence type="ECO:0000256" key="1">
    <source>
        <dbReference type="ARBA" id="ARBA00022555"/>
    </source>
</evidence>
<proteinExistence type="predicted"/>
<dbReference type="Gene3D" id="2.40.50.140">
    <property type="entry name" value="Nucleic acid-binding proteins"/>
    <property type="match status" value="1"/>
</dbReference>
<dbReference type="RefSeq" id="WP_254159820.1">
    <property type="nucleotide sequence ID" value="NZ_CP100355.1"/>
</dbReference>
<dbReference type="SUPFAM" id="SSF50249">
    <property type="entry name" value="Nucleic acid-binding proteins"/>
    <property type="match status" value="1"/>
</dbReference>
<accession>A0A9E7NDP9</accession>
<organism evidence="5 6">
    <name type="scientific">Natronosalvus rutilus</name>
    <dbReference type="NCBI Taxonomy" id="2953753"/>
    <lineage>
        <taxon>Archaea</taxon>
        <taxon>Methanobacteriati</taxon>
        <taxon>Methanobacteriota</taxon>
        <taxon>Stenosarchaea group</taxon>
        <taxon>Halobacteria</taxon>
        <taxon>Halobacteriales</taxon>
        <taxon>Natrialbaceae</taxon>
        <taxon>Natronosalvus</taxon>
    </lineage>
</organism>
<dbReference type="PROSITE" id="PS50886">
    <property type="entry name" value="TRBD"/>
    <property type="match status" value="1"/>
</dbReference>
<keyword evidence="1 3" id="KW-0820">tRNA-binding</keyword>
<gene>
    <name evidence="5" type="ORF">NGM29_07415</name>
</gene>
<sequence>MPESPFDVEIRIGEIVRAESFPEARKPHMTKLWIDLGSDSDSDSDTSDDLVRSAGQHDYHYDPEELIGRRVLCATNLGSVRIAGFKSEVLTVGVPSDEGYPVLVTPDSEVDADVPVGGILY</sequence>
<dbReference type="Proteomes" id="UP001056855">
    <property type="component" value="Chromosome"/>
</dbReference>
<reference evidence="5" key="1">
    <citation type="submission" date="2022-06" db="EMBL/GenBank/DDBJ databases">
        <title>Diverse halophilic archaea isolated from saline environments.</title>
        <authorList>
            <person name="Cui H.-L."/>
        </authorList>
    </citation>
    <scope>NUCLEOTIDE SEQUENCE</scope>
    <source>
        <strain evidence="5">WLHS1</strain>
    </source>
</reference>
<evidence type="ECO:0000313" key="5">
    <source>
        <dbReference type="EMBL" id="UTF55070.1"/>
    </source>
</evidence>
<dbReference type="Pfam" id="PF01588">
    <property type="entry name" value="tRNA_bind"/>
    <property type="match status" value="1"/>
</dbReference>
<dbReference type="KEGG" id="sawl:NGM29_07415"/>
<dbReference type="InterPro" id="IPR012340">
    <property type="entry name" value="NA-bd_OB-fold"/>
</dbReference>
<protein>
    <submittedName>
        <fullName evidence="5">tRNA-binding protein</fullName>
    </submittedName>
</protein>
<evidence type="ECO:0000256" key="3">
    <source>
        <dbReference type="PROSITE-ProRule" id="PRU00209"/>
    </source>
</evidence>
<dbReference type="GeneID" id="73289863"/>
<feature type="domain" description="TRNA-binding" evidence="4">
    <location>
        <begin position="4"/>
        <end position="117"/>
    </location>
</feature>